<dbReference type="PhylomeDB" id="A0A0K6SAX2"/>
<evidence type="ECO:0000256" key="1">
    <source>
        <dbReference type="SAM" id="MobiDB-lite"/>
    </source>
</evidence>
<feature type="region of interest" description="Disordered" evidence="1">
    <location>
        <begin position="271"/>
        <end position="293"/>
    </location>
</feature>
<protein>
    <submittedName>
        <fullName evidence="2">Uncharacterized protein</fullName>
    </submittedName>
</protein>
<accession>A0A0K6SAX2</accession>
<evidence type="ECO:0000313" key="2">
    <source>
        <dbReference type="EMBL" id="CUC10740.1"/>
    </source>
</evidence>
<reference evidence="2" key="1">
    <citation type="submission" date="2014-11" db="EMBL/GenBank/DDBJ databases">
        <title>Molecular phylogeny of cliff fern family Woodsiaceae with morphological implications.</title>
        <authorList>
            <person name="Shao Y.-Z."/>
            <person name="Wei R."/>
            <person name="Zhang X.-C."/>
        </authorList>
    </citation>
    <scope>NUCLEOTIDE SEQUENCE</scope>
</reference>
<dbReference type="EMBL" id="CDMZ01005525">
    <property type="protein sequence ID" value="CUC10740.1"/>
    <property type="molecule type" value="Genomic_DNA"/>
</dbReference>
<organism evidence="2">
    <name type="scientific">Chromera velia CCMP2878</name>
    <dbReference type="NCBI Taxonomy" id="1169474"/>
    <lineage>
        <taxon>Eukaryota</taxon>
        <taxon>Sar</taxon>
        <taxon>Alveolata</taxon>
        <taxon>Colpodellida</taxon>
        <taxon>Chromeraceae</taxon>
        <taxon>Chromera</taxon>
    </lineage>
</organism>
<name>A0A0K6SAX2_9ALVE</name>
<dbReference type="AlphaFoldDB" id="A0A0K6SAX2"/>
<proteinExistence type="predicted"/>
<gene>
    <name evidence="2" type="ORF">Cvel_11749.t2.CR1</name>
</gene>
<dbReference type="VEuPathDB" id="CryptoDB:Cvel_11749"/>
<feature type="compositionally biased region" description="Acidic residues" evidence="1">
    <location>
        <begin position="283"/>
        <end position="292"/>
    </location>
</feature>
<sequence>MGQYLSNKRAARVEEGGLEWVRSLWEQCTDTEIGAAYDGIIWEAGDDEFKPQYSSLVGGFVPLSKFPKDPLMNMCRCCGESLSECSRTWKRELGVAEGSIKNCFLFYPKGKAACVGLGCAMEALTMTSSRKYKTDMCIYWMHLKGVIALLRVDQLSKFVAMGNKLKRHQDLESRFPSVYISKEQALEFLYTHVKVSCGLPNDKPGIFVLSYPWHSAQHLDPSGSTIRDVLKLIESMQKAEARRPMGGLNPDLITAAREDGERLLHEKLQQEAGGHCQGRQEGESEEQVDTEEGTQWTEQYFLKGSPPPISPDKYGSFSLLFQDFCSLYQWDFYAVQTFRFEDLIQLGPLPEDWCEVSISPLAFRRRLEEGVEGGEEYAVKFTNGFDDRPRVLKLYTDFLKDALVKGRREIRFPQSISLIGKSKGEAVRELFRWIGEQSDCTVDFVSIDTSDESLPFLVAGLSAIPSLLRLCVLLFPDDEMVSDEPKTASTLLEHFKPLQQLKHLVLTVADIEGEGLVEQIRKSKEMRALKKELPRCQIVVTQPGDDE</sequence>